<evidence type="ECO:0000256" key="4">
    <source>
        <dbReference type="PIRSR" id="PIRSR000894-2"/>
    </source>
</evidence>
<comment type="caution">
    <text evidence="6">The sequence shown here is derived from an EMBL/GenBank/DDBJ whole genome shotgun (WGS) entry which is preliminary data.</text>
</comment>
<feature type="chain" id="PRO_5011988140" evidence="5">
    <location>
        <begin position="20"/>
        <end position="471"/>
    </location>
</feature>
<feature type="active site" description="Proton donor" evidence="3">
    <location>
        <position position="336"/>
    </location>
</feature>
<dbReference type="CDD" id="cd07061">
    <property type="entry name" value="HP_HAP_like"/>
    <property type="match status" value="1"/>
</dbReference>
<organism evidence="6 7">
    <name type="scientific">Clohesyomyces aquaticus</name>
    <dbReference type="NCBI Taxonomy" id="1231657"/>
    <lineage>
        <taxon>Eukaryota</taxon>
        <taxon>Fungi</taxon>
        <taxon>Dikarya</taxon>
        <taxon>Ascomycota</taxon>
        <taxon>Pezizomycotina</taxon>
        <taxon>Dothideomycetes</taxon>
        <taxon>Pleosporomycetidae</taxon>
        <taxon>Pleosporales</taxon>
        <taxon>Lindgomycetaceae</taxon>
        <taxon>Clohesyomyces</taxon>
    </lineage>
</organism>
<dbReference type="InterPro" id="IPR016274">
    <property type="entry name" value="Histidine_acid_Pase_euk"/>
</dbReference>
<reference evidence="6 7" key="1">
    <citation type="submission" date="2016-07" db="EMBL/GenBank/DDBJ databases">
        <title>Pervasive Adenine N6-methylation of Active Genes in Fungi.</title>
        <authorList>
            <consortium name="DOE Joint Genome Institute"/>
            <person name="Mondo S.J."/>
            <person name="Dannebaum R.O."/>
            <person name="Kuo R.C."/>
            <person name="Labutti K."/>
            <person name="Haridas S."/>
            <person name="Kuo A."/>
            <person name="Salamov A."/>
            <person name="Ahrendt S.R."/>
            <person name="Lipzen A."/>
            <person name="Sullivan W."/>
            <person name="Andreopoulos W.B."/>
            <person name="Clum A."/>
            <person name="Lindquist E."/>
            <person name="Daum C."/>
            <person name="Ramamoorthy G.K."/>
            <person name="Gryganskyi A."/>
            <person name="Culley D."/>
            <person name="Magnuson J.K."/>
            <person name="James T.Y."/>
            <person name="O'Malley M.A."/>
            <person name="Stajich J.E."/>
            <person name="Spatafora J.W."/>
            <person name="Visel A."/>
            <person name="Grigoriev I.V."/>
        </authorList>
    </citation>
    <scope>NUCLEOTIDE SEQUENCE [LARGE SCALE GENOMIC DNA]</scope>
    <source>
        <strain evidence="6 7">CBS 115471</strain>
    </source>
</reference>
<dbReference type="Proteomes" id="UP000193144">
    <property type="component" value="Unassembled WGS sequence"/>
</dbReference>
<dbReference type="Gene3D" id="3.40.50.1240">
    <property type="entry name" value="Phosphoglycerate mutase-like"/>
    <property type="match status" value="1"/>
</dbReference>
<dbReference type="OrthoDB" id="6509975at2759"/>
<dbReference type="Pfam" id="PF00328">
    <property type="entry name" value="His_Phos_2"/>
    <property type="match status" value="1"/>
</dbReference>
<dbReference type="PIRSF" id="PIRSF000894">
    <property type="entry name" value="Acid_phosphatase"/>
    <property type="match status" value="1"/>
</dbReference>
<feature type="signal peptide" evidence="5">
    <location>
        <begin position="1"/>
        <end position="19"/>
    </location>
</feature>
<accession>A0A1Y1YWZ7</accession>
<dbReference type="GO" id="GO:0003993">
    <property type="term" value="F:acid phosphatase activity"/>
    <property type="evidence" value="ECO:0007669"/>
    <property type="project" value="TreeGrafter"/>
</dbReference>
<protein>
    <submittedName>
        <fullName evidence="6">Histidine phosphatase superfamily</fullName>
    </submittedName>
</protein>
<evidence type="ECO:0000256" key="1">
    <source>
        <dbReference type="ARBA" id="ARBA00022801"/>
    </source>
</evidence>
<evidence type="ECO:0000256" key="2">
    <source>
        <dbReference type="ARBA" id="ARBA00023180"/>
    </source>
</evidence>
<feature type="disulfide bond" evidence="4">
    <location>
        <begin position="410"/>
        <end position="418"/>
    </location>
</feature>
<keyword evidence="7" id="KW-1185">Reference proteome</keyword>
<dbReference type="InterPro" id="IPR000560">
    <property type="entry name" value="His_Pase_clade-2"/>
</dbReference>
<dbReference type="PANTHER" id="PTHR20963:SF23">
    <property type="entry name" value="3-PHYTASE"/>
    <property type="match status" value="1"/>
</dbReference>
<gene>
    <name evidence="6" type="ORF">BCR34DRAFT_545654</name>
</gene>
<name>A0A1Y1YWZ7_9PLEO</name>
<keyword evidence="4" id="KW-1015">Disulfide bond</keyword>
<evidence type="ECO:0000313" key="7">
    <source>
        <dbReference type="Proteomes" id="UP000193144"/>
    </source>
</evidence>
<keyword evidence="1" id="KW-0378">Hydrolase</keyword>
<dbReference type="AlphaFoldDB" id="A0A1Y1YWZ7"/>
<proteinExistence type="predicted"/>
<dbReference type="PANTHER" id="PTHR20963">
    <property type="entry name" value="MULTIPLE INOSITOL POLYPHOSPHATE PHOSPHATASE-RELATED"/>
    <property type="match status" value="1"/>
</dbReference>
<feature type="disulfide bond" evidence="4">
    <location>
        <begin position="249"/>
        <end position="263"/>
    </location>
</feature>
<sequence>MHSFKGLAVIALAGAGVAAHDDFNPLEHLGGNSPWFSGPEVTGISSDVPDGCTVDQASFFSRHGSRYPDQGAYNGWANLSARIHVSKFSVRDDSLGFLSSWQPVLKYPAQQIAQISTTGYKELYDMGATYRLRYPDLYAYNTPFTMWANYYSGSPRVRDSARLFARGFLGPNATDLGSVFALNASDPRSFLNSLAPSDLCPAYADNGAGAQGDTWNNIYLPPIQKRLNKAIRGDFQFTQDDISSIPYLCGFETQITGSVSPWCSILSDEEILQYEYAQDLRYWYGTGLGTDIEKYMMVPVLDGLVQRFVDGPDAIYKNSDGTPFAPPRIIASFSNDGQINQLAAAIGVFDNEGDLPGKKIVRNRLFRSSNFVTMRGTISFERLLCPTQRNRKATYMRVRLNDVVYPVANCQSGPGRSCPLDQYQKLVKAKLAKAGDFAKICKVTNPAISVPEKSATFFTDIKLPWEILIKP</sequence>
<evidence type="ECO:0000313" key="6">
    <source>
        <dbReference type="EMBL" id="ORY02552.1"/>
    </source>
</evidence>
<keyword evidence="5" id="KW-0732">Signal</keyword>
<dbReference type="SUPFAM" id="SSF53254">
    <property type="entry name" value="Phosphoglycerate mutase-like"/>
    <property type="match status" value="1"/>
</dbReference>
<evidence type="ECO:0000256" key="3">
    <source>
        <dbReference type="PIRSR" id="PIRSR000894-1"/>
    </source>
</evidence>
<dbReference type="EMBL" id="MCFA01000156">
    <property type="protein sequence ID" value="ORY02552.1"/>
    <property type="molecule type" value="Genomic_DNA"/>
</dbReference>
<keyword evidence="2" id="KW-0325">Glycoprotein</keyword>
<evidence type="ECO:0000256" key="5">
    <source>
        <dbReference type="SAM" id="SignalP"/>
    </source>
</evidence>
<feature type="disulfide bond" evidence="4">
    <location>
        <begin position="52"/>
        <end position="385"/>
    </location>
</feature>
<dbReference type="GO" id="GO:0009277">
    <property type="term" value="C:fungal-type cell wall"/>
    <property type="evidence" value="ECO:0007669"/>
    <property type="project" value="TreeGrafter"/>
</dbReference>
<dbReference type="InterPro" id="IPR029033">
    <property type="entry name" value="His_PPase_superfam"/>
</dbReference>
<feature type="active site" description="Nucleophile" evidence="3">
    <location>
        <position position="63"/>
    </location>
</feature>
<dbReference type="STRING" id="1231657.A0A1Y1YWZ7"/>